<sequence>MAKATSWTQVSLEAKVLRYKPDSYELFANWLERLGFPMTLEQVKAEVNRIHQDGKDKPESGASYFIWLWLNRAKAP</sequence>
<reference evidence="1 2" key="1">
    <citation type="journal article" date="2015" name="Sci. Rep.">
        <title>A comparative genomics and reductive dehalogenase gene transcription study of two chloroethene-respiring bacteria, Dehalococcoides mccartyi strains MB and 11a.</title>
        <authorList>
            <person name="Low A."/>
            <person name="Shen Z."/>
            <person name="Cheng D."/>
            <person name="Rogers M.J."/>
            <person name="Lee P.K."/>
            <person name="He J."/>
        </authorList>
    </citation>
    <scope>NUCLEOTIDE SEQUENCE [LARGE SCALE GENOMIC DNA]</scope>
    <source>
        <strain evidence="1 2">MB</strain>
    </source>
</reference>
<proteinExistence type="predicted"/>
<dbReference type="PATRIC" id="fig|61435.5.peg.1460"/>
<comment type="caution">
    <text evidence="1">The sequence shown here is derived from an EMBL/GenBank/DDBJ whole genome shotgun (WGS) entry which is preliminary data.</text>
</comment>
<dbReference type="AlphaFoldDB" id="A0A0V8M0H2"/>
<accession>A0A0V8M0H2</accession>
<dbReference type="RefSeq" id="WP_058292673.1">
    <property type="nucleotide sequence ID" value="NZ_JGYD01000025.1"/>
</dbReference>
<dbReference type="EMBL" id="JGYD01000025">
    <property type="protein sequence ID" value="KSV17283.1"/>
    <property type="molecule type" value="Genomic_DNA"/>
</dbReference>
<dbReference type="Proteomes" id="UP000053577">
    <property type="component" value="Unassembled WGS sequence"/>
</dbReference>
<organism evidence="1 2">
    <name type="scientific">Dehalococcoides mccartyi</name>
    <dbReference type="NCBI Taxonomy" id="61435"/>
    <lineage>
        <taxon>Bacteria</taxon>
        <taxon>Bacillati</taxon>
        <taxon>Chloroflexota</taxon>
        <taxon>Dehalococcoidia</taxon>
        <taxon>Dehalococcoidales</taxon>
        <taxon>Dehalococcoidaceae</taxon>
        <taxon>Dehalococcoides</taxon>
    </lineage>
</organism>
<evidence type="ECO:0000313" key="1">
    <source>
        <dbReference type="EMBL" id="KSV17283.1"/>
    </source>
</evidence>
<gene>
    <name evidence="1" type="ORF">DA01_07430</name>
</gene>
<name>A0A0V8M0H2_9CHLR</name>
<protein>
    <submittedName>
        <fullName evidence="1">Uncharacterized protein</fullName>
    </submittedName>
</protein>
<evidence type="ECO:0000313" key="2">
    <source>
        <dbReference type="Proteomes" id="UP000053577"/>
    </source>
</evidence>